<dbReference type="PATRIC" id="fig|220668.9.peg.1686"/>
<keyword evidence="3" id="KW-0449">Lipoprotein</keyword>
<dbReference type="RefSeq" id="WP_011101616.1">
    <property type="nucleotide sequence ID" value="NC_004567.2"/>
</dbReference>
<feature type="compositionally biased region" description="Basic and acidic residues" evidence="1">
    <location>
        <begin position="38"/>
        <end position="51"/>
    </location>
</feature>
<evidence type="ECO:0000313" key="3">
    <source>
        <dbReference type="EMBL" id="CCC79246.1"/>
    </source>
</evidence>
<reference key="2">
    <citation type="submission" date="2011-06" db="EMBL/GenBank/DDBJ databases">
        <title>Complete resequencing and reannotation of the Lactobacillus plantarum WCFS1 genome.</title>
        <authorList>
            <person name="Siezen R.J."/>
            <person name="Francke C."/>
            <person name="Renckens B."/>
            <person name="Boekhorst J."/>
            <person name="Wels M."/>
            <person name="Kleerebezem M."/>
            <person name="van Hijum S.A.F.T."/>
        </authorList>
    </citation>
    <scope>NUCLEOTIDE SEQUENCE</scope>
    <source>
        <strain>WCFS1</strain>
    </source>
</reference>
<dbReference type="OrthoDB" id="2329893at2"/>
<name>F9UPV7_LACPL</name>
<feature type="compositionally biased region" description="Low complexity" evidence="1">
    <location>
        <begin position="122"/>
        <end position="142"/>
    </location>
</feature>
<protein>
    <submittedName>
        <fullName evidence="3">Lipoprotein</fullName>
    </submittedName>
</protein>
<dbReference type="STRING" id="220668.lp_1995"/>
<accession>F9UPV7</accession>
<dbReference type="KEGG" id="lpl:lp_1995"/>
<feature type="region of interest" description="Disordered" evidence="1">
    <location>
        <begin position="21"/>
        <end position="51"/>
    </location>
</feature>
<dbReference type="PROSITE" id="PS51257">
    <property type="entry name" value="PROKAR_LIPOPROTEIN"/>
    <property type="match status" value="1"/>
</dbReference>
<dbReference type="Pfam" id="PF18449">
    <property type="entry name" value="Endotoxin_C2"/>
    <property type="match status" value="1"/>
</dbReference>
<evidence type="ECO:0000256" key="1">
    <source>
        <dbReference type="SAM" id="MobiDB-lite"/>
    </source>
</evidence>
<dbReference type="EMBL" id="AL935263">
    <property type="protein sequence ID" value="CCC79246.1"/>
    <property type="molecule type" value="Genomic_DNA"/>
</dbReference>
<gene>
    <name evidence="3" type="ordered locus">lp_1995</name>
</gene>
<reference evidence="3 4" key="1">
    <citation type="journal article" date="2003" name="Proc. Natl. Acad. Sci. U.S.A.">
        <title>Complete genome sequence of Lactobacillus plantarum WCFS1.</title>
        <authorList>
            <person name="Kleerebezem M."/>
            <person name="Boekhorst J."/>
            <person name="van Kranenburg R."/>
            <person name="Molenaar D."/>
            <person name="Kuipers O.P."/>
            <person name="Leer R."/>
            <person name="Tarchini R."/>
            <person name="Peters S.A."/>
            <person name="Sandbrink H.M."/>
            <person name="Fiers M.W."/>
            <person name="Stiekema W."/>
            <person name="Lankhorst R.M."/>
            <person name="Bron P.A."/>
            <person name="Hoffer S.M."/>
            <person name="Groot M.N."/>
            <person name="Kerkhoven R."/>
            <person name="de Vries M."/>
            <person name="Ursing B."/>
            <person name="de Vos W.M."/>
            <person name="Siezen R.J."/>
        </authorList>
    </citation>
    <scope>NUCLEOTIDE SEQUENCE [LARGE SCALE GENOMIC DNA]</scope>
    <source>
        <strain evidence="4">ATCC BAA-793 / NCIMB 8826 / WCFS1</strain>
    </source>
</reference>
<organism evidence="3 4">
    <name type="scientific">Lactiplantibacillus plantarum (strain ATCC BAA-793 / NCIMB 8826 / WCFS1)</name>
    <name type="common">Lactobacillus plantarum</name>
    <dbReference type="NCBI Taxonomy" id="220668"/>
    <lineage>
        <taxon>Bacteria</taxon>
        <taxon>Bacillati</taxon>
        <taxon>Bacillota</taxon>
        <taxon>Bacilli</taxon>
        <taxon>Lactobacillales</taxon>
        <taxon>Lactobacillaceae</taxon>
        <taxon>Lactiplantibacillus</taxon>
    </lineage>
</organism>
<keyword evidence="4" id="KW-1185">Reference proteome</keyword>
<sequence length="250" mass="27091">MKKVVTGAAIVASLFLMGGCSSSYSKSSQSSSSSVKISKSELSSKKSQKLEDATTDVDSLFSDSGHTALVPGTKKLLIDEVSKEVNKLTDSKGKSNLQKELKNAYVLYPKLASSVASSNAASNAKVRSESASESSVVLSVRESSSKRHLSSKRESSSSNADKYANKIMNLGVPTHATDVSYSNHTVTWTGFDAWKDYTHPELKKLIAFLETITYQQSPNYNQKSPKLIVTLSDGTQIAHEEPGRNLIWDN</sequence>
<feature type="region of interest" description="Disordered" evidence="1">
    <location>
        <begin position="122"/>
        <end position="160"/>
    </location>
</feature>
<dbReference type="HOGENOM" id="CLU_1110326_0_0_9"/>
<feature type="compositionally biased region" description="Low complexity" evidence="1">
    <location>
        <begin position="21"/>
        <end position="37"/>
    </location>
</feature>
<dbReference type="EnsemblBacteria" id="CCC79246">
    <property type="protein sequence ID" value="CCC79246"/>
    <property type="gene ID" value="lp_1995"/>
</dbReference>
<evidence type="ECO:0000259" key="2">
    <source>
        <dbReference type="Pfam" id="PF18449"/>
    </source>
</evidence>
<feature type="domain" description="Pesticidal crystal protein Cry1Aa" evidence="2">
    <location>
        <begin position="48"/>
        <end position="108"/>
    </location>
</feature>
<dbReference type="InterPro" id="IPR054544">
    <property type="entry name" value="Pest_crys_Cry1Aa_dom-IV"/>
</dbReference>
<proteinExistence type="predicted"/>
<dbReference type="Proteomes" id="UP000000432">
    <property type="component" value="Chromosome"/>
</dbReference>
<evidence type="ECO:0000313" key="4">
    <source>
        <dbReference type="Proteomes" id="UP000000432"/>
    </source>
</evidence>
<reference evidence="3 4" key="3">
    <citation type="journal article" date="2012" name="J. Bacteriol.">
        <title>Complete resequencing and reannotation of the Lactobacillus plantarum WCFS1 genome.</title>
        <authorList>
            <person name="Siezen R.J."/>
            <person name="Francke C."/>
            <person name="Renckens B."/>
            <person name="Boekhorst J."/>
            <person name="Wels M."/>
            <person name="Kleerebezem M."/>
            <person name="van Hijum S.A.F.T."/>
        </authorList>
    </citation>
    <scope>NUCLEOTIDE SEQUENCE [LARGE SCALE GENOMIC DNA]</scope>
    <source>
        <strain evidence="4">ATCC BAA-793 / NCIMB 8826 / WCFS1</strain>
    </source>
</reference>
<dbReference type="AlphaFoldDB" id="F9UPV7"/>